<sequence>MVIDIHNISAYLLHIIHHSLTNQPLSNPTKPMKINKLLSAVAICACSVSMLSSCQKKEEIKTTEQLSEDTLSQIRQLGFGTSDARKVDGGVVVEGDILLTNEMLSSKPDHSLVRVGQDEQYRTTNLVGGLPRVLTVSVSSQFPSGYVQAADEAIRRYNALGLRITMRRITSGTADLPITYSANLGPGVLGQSGGFPSNGNPAPGFKLAPSVIGSRSINNVATIMAHEMGHCIGFRHTDYFNRAYSCGGAYSNEGASSVGAILIPGTPSGADPNSWMLACIGSTGDRPFTANDQTALNYVY</sequence>
<dbReference type="EMBL" id="FQYN01000002">
    <property type="protein sequence ID" value="SHI64416.1"/>
    <property type="molecule type" value="Genomic_DNA"/>
</dbReference>
<accession>A0A1M6CTW7</accession>
<dbReference type="STRING" id="1121955.SAMN02745146_1268"/>
<keyword evidence="2" id="KW-1185">Reference proteome</keyword>
<protein>
    <submittedName>
        <fullName evidence="1">Dual-action HEIGH metallo-peptidase</fullName>
    </submittedName>
</protein>
<evidence type="ECO:0000313" key="2">
    <source>
        <dbReference type="Proteomes" id="UP000184418"/>
    </source>
</evidence>
<dbReference type="SUPFAM" id="SSF55486">
    <property type="entry name" value="Metalloproteases ('zincins'), catalytic domain"/>
    <property type="match status" value="1"/>
</dbReference>
<dbReference type="Pfam" id="PF12388">
    <property type="entry name" value="Peptidase_M57"/>
    <property type="match status" value="1"/>
</dbReference>
<dbReference type="Proteomes" id="UP000184418">
    <property type="component" value="Unassembled WGS sequence"/>
</dbReference>
<dbReference type="AlphaFoldDB" id="A0A1M6CTW7"/>
<name>A0A1M6CTW7_9BACT</name>
<dbReference type="InterPro" id="IPR024653">
    <property type="entry name" value="Peptidase_M10/M27/M57"/>
</dbReference>
<proteinExistence type="predicted"/>
<organism evidence="1 2">
    <name type="scientific">Hymenobacter daecheongensis DSM 21074</name>
    <dbReference type="NCBI Taxonomy" id="1121955"/>
    <lineage>
        <taxon>Bacteria</taxon>
        <taxon>Pseudomonadati</taxon>
        <taxon>Bacteroidota</taxon>
        <taxon>Cytophagia</taxon>
        <taxon>Cytophagales</taxon>
        <taxon>Hymenobacteraceae</taxon>
        <taxon>Hymenobacter</taxon>
    </lineage>
</organism>
<reference evidence="1 2" key="1">
    <citation type="submission" date="2016-11" db="EMBL/GenBank/DDBJ databases">
        <authorList>
            <person name="Jaros S."/>
            <person name="Januszkiewicz K."/>
            <person name="Wedrychowicz H."/>
        </authorList>
    </citation>
    <scope>NUCLEOTIDE SEQUENCE [LARGE SCALE GENOMIC DNA]</scope>
    <source>
        <strain evidence="1 2">DSM 21074</strain>
    </source>
</reference>
<dbReference type="GO" id="GO:0008237">
    <property type="term" value="F:metallopeptidase activity"/>
    <property type="evidence" value="ECO:0007669"/>
    <property type="project" value="InterPro"/>
</dbReference>
<evidence type="ECO:0000313" key="1">
    <source>
        <dbReference type="EMBL" id="SHI64416.1"/>
    </source>
</evidence>
<gene>
    <name evidence="1" type="ORF">SAMN02745146_1268</name>
</gene>
<dbReference type="InterPro" id="IPR024079">
    <property type="entry name" value="MetalloPept_cat_dom_sf"/>
</dbReference>
<dbReference type="Gene3D" id="3.40.390.10">
    <property type="entry name" value="Collagenase (Catalytic Domain)"/>
    <property type="match status" value="1"/>
</dbReference>